<dbReference type="AlphaFoldDB" id="A0A8S3RD77"/>
<reference evidence="1" key="1">
    <citation type="submission" date="2021-03" db="EMBL/GenBank/DDBJ databases">
        <authorList>
            <person name="Bekaert M."/>
        </authorList>
    </citation>
    <scope>NUCLEOTIDE SEQUENCE</scope>
</reference>
<comment type="caution">
    <text evidence="1">The sequence shown here is derived from an EMBL/GenBank/DDBJ whole genome shotgun (WGS) entry which is preliminary data.</text>
</comment>
<evidence type="ECO:0000313" key="1">
    <source>
        <dbReference type="EMBL" id="CAG2207306.1"/>
    </source>
</evidence>
<dbReference type="EMBL" id="CAJPWZ010001074">
    <property type="protein sequence ID" value="CAG2207306.1"/>
    <property type="molecule type" value="Genomic_DNA"/>
</dbReference>
<keyword evidence="2" id="KW-1185">Reference proteome</keyword>
<organism evidence="1 2">
    <name type="scientific">Mytilus edulis</name>
    <name type="common">Blue mussel</name>
    <dbReference type="NCBI Taxonomy" id="6550"/>
    <lineage>
        <taxon>Eukaryota</taxon>
        <taxon>Metazoa</taxon>
        <taxon>Spiralia</taxon>
        <taxon>Lophotrochozoa</taxon>
        <taxon>Mollusca</taxon>
        <taxon>Bivalvia</taxon>
        <taxon>Autobranchia</taxon>
        <taxon>Pteriomorphia</taxon>
        <taxon>Mytilida</taxon>
        <taxon>Mytiloidea</taxon>
        <taxon>Mytilidae</taxon>
        <taxon>Mytilinae</taxon>
        <taxon>Mytilus</taxon>
    </lineage>
</organism>
<evidence type="ECO:0000313" key="2">
    <source>
        <dbReference type="Proteomes" id="UP000683360"/>
    </source>
</evidence>
<dbReference type="Proteomes" id="UP000683360">
    <property type="component" value="Unassembled WGS sequence"/>
</dbReference>
<dbReference type="OrthoDB" id="6146739at2759"/>
<sequence length="456" mass="51402">MATRQSSSSQRRFEKKCGCLNHDFFSNDQASLIQAQSVSRRSSYKALLSRGLITTKIKYICNGCLQHAQEHFVHSMTLESSFSDHDTSLNISHSDHDTSLISTNNGNDISVLGYSDNMESSINTDYVQPAESIPTACITFDQIIAFLSSLSDWNVLEKSAQDSVAKISEILGGLISQAIYKEGRCMQEKQEYKNIDIEKNNWMNERNPALIGFVYGATGFRSDNLNDRKINAVVHGVEQIYYARNIKLVTPFAFQRNLVSYSLTNSKLCTSLNGCWESSGSYSTVHSYICSPCDPINCPDGYVHCAIDNNQKVGKSSGRISVNSKVPVDVCTSVSNFQIDSENSIQNKTDLMPSEWQLENRTDVLNRVGVYENRYIDIFRCYRNRLIFETLNEIKSDQLKSVDGKVYDKIDILSRQAEMQLSNMVCINCSFVFPGTIDVCPKCKHDHKYNLLGYDP</sequence>
<proteinExistence type="predicted"/>
<gene>
    <name evidence="1" type="ORF">MEDL_21582</name>
</gene>
<name>A0A8S3RD77_MYTED</name>
<protein>
    <submittedName>
        <fullName evidence="1">Uncharacterized protein</fullName>
    </submittedName>
</protein>
<accession>A0A8S3RD77</accession>